<feature type="domain" description="Amphi-Trp" evidence="1">
    <location>
        <begin position="3"/>
        <end position="81"/>
    </location>
</feature>
<accession>A0A956RPE0</accession>
<dbReference type="InterPro" id="IPR027598">
    <property type="entry name" value="Amphi-Trp_dom"/>
</dbReference>
<reference evidence="2" key="1">
    <citation type="submission" date="2020-04" db="EMBL/GenBank/DDBJ databases">
        <authorList>
            <person name="Zhang T."/>
        </authorList>
    </citation>
    <scope>NUCLEOTIDE SEQUENCE</scope>
    <source>
        <strain evidence="2">HKST-UBA01</strain>
    </source>
</reference>
<dbReference type="Proteomes" id="UP000697710">
    <property type="component" value="Unassembled WGS sequence"/>
</dbReference>
<dbReference type="Pfam" id="PF20068">
    <property type="entry name" value="Amphi-Trp"/>
    <property type="match status" value="1"/>
</dbReference>
<gene>
    <name evidence="2" type="ORF">KC729_08865</name>
</gene>
<dbReference type="AlphaFoldDB" id="A0A956RPE0"/>
<evidence type="ECO:0000259" key="1">
    <source>
        <dbReference type="Pfam" id="PF20068"/>
    </source>
</evidence>
<evidence type="ECO:0000313" key="2">
    <source>
        <dbReference type="EMBL" id="MCA9727780.1"/>
    </source>
</evidence>
<dbReference type="EMBL" id="JAGQHR010000235">
    <property type="protein sequence ID" value="MCA9727780.1"/>
    <property type="molecule type" value="Genomic_DNA"/>
</dbReference>
<reference evidence="2" key="2">
    <citation type="journal article" date="2021" name="Microbiome">
        <title>Successional dynamics and alternative stable states in a saline activated sludge microbial community over 9 years.</title>
        <authorList>
            <person name="Wang Y."/>
            <person name="Ye J."/>
            <person name="Ju F."/>
            <person name="Liu L."/>
            <person name="Boyd J.A."/>
            <person name="Deng Y."/>
            <person name="Parks D.H."/>
            <person name="Jiang X."/>
            <person name="Yin X."/>
            <person name="Woodcroft B.J."/>
            <person name="Tyson G.W."/>
            <person name="Hugenholtz P."/>
            <person name="Polz M.F."/>
            <person name="Zhang T."/>
        </authorList>
    </citation>
    <scope>NUCLEOTIDE SEQUENCE</scope>
    <source>
        <strain evidence="2">HKST-UBA01</strain>
    </source>
</reference>
<name>A0A956RPE0_UNCEI</name>
<organism evidence="2 3">
    <name type="scientific">Eiseniibacteriota bacterium</name>
    <dbReference type="NCBI Taxonomy" id="2212470"/>
    <lineage>
        <taxon>Bacteria</taxon>
        <taxon>Candidatus Eiseniibacteriota</taxon>
    </lineage>
</organism>
<sequence length="93" mass="10678">MAKDEREFFHESLQDSQSIADYLKALTDGFAQGTFNVTDKRGEIVLRPGGLVRFQIEASRKRDRVKMTIRLDWSEEQPATLDGDRLSITTEDE</sequence>
<comment type="caution">
    <text evidence="2">The sequence shown here is derived from an EMBL/GenBank/DDBJ whole genome shotgun (WGS) entry which is preliminary data.</text>
</comment>
<proteinExistence type="predicted"/>
<protein>
    <submittedName>
        <fullName evidence="2">Amphi-Trp domain-containing protein</fullName>
    </submittedName>
</protein>
<evidence type="ECO:0000313" key="3">
    <source>
        <dbReference type="Proteomes" id="UP000697710"/>
    </source>
</evidence>
<dbReference type="NCBIfam" id="TIGR04354">
    <property type="entry name" value="amphi-Trp"/>
    <property type="match status" value="1"/>
</dbReference>